<name>A0A409W3X2_9AGAR</name>
<accession>A0A409W3X2</accession>
<dbReference type="AlphaFoldDB" id="A0A409W3X2"/>
<sequence>MLIVGAKKKYLIERGRNLDGWISRNKVVNNSSIRCQTSTRRLHTASITLVGAQFIREQAPQSAGDKSAREYCYAVLIIKDSTHGDADGTPTRHVLCATSDEWVDAMKRWHTGVLNNAHQSKSVDSDSSVIATGDTELDNPQERLYEIDSARTSEYSLASSRTATTDYGVYFRRRALSQETLTTTFSRDVGNETNEDNYETSDEEAEYDSLLDFYF</sequence>
<comment type="caution">
    <text evidence="1">The sequence shown here is derived from an EMBL/GenBank/DDBJ whole genome shotgun (WGS) entry which is preliminary data.</text>
</comment>
<evidence type="ECO:0000313" key="2">
    <source>
        <dbReference type="Proteomes" id="UP000284706"/>
    </source>
</evidence>
<keyword evidence="2" id="KW-1185">Reference proteome</keyword>
<dbReference type="STRING" id="231916.A0A409W3X2"/>
<gene>
    <name evidence="1" type="ORF">CVT26_014808</name>
</gene>
<proteinExistence type="predicted"/>
<dbReference type="Proteomes" id="UP000284706">
    <property type="component" value="Unassembled WGS sequence"/>
</dbReference>
<dbReference type="InParanoid" id="A0A409W3X2"/>
<organism evidence="1 2">
    <name type="scientific">Gymnopilus dilepis</name>
    <dbReference type="NCBI Taxonomy" id="231916"/>
    <lineage>
        <taxon>Eukaryota</taxon>
        <taxon>Fungi</taxon>
        <taxon>Dikarya</taxon>
        <taxon>Basidiomycota</taxon>
        <taxon>Agaricomycotina</taxon>
        <taxon>Agaricomycetes</taxon>
        <taxon>Agaricomycetidae</taxon>
        <taxon>Agaricales</taxon>
        <taxon>Agaricineae</taxon>
        <taxon>Hymenogastraceae</taxon>
        <taxon>Gymnopilus</taxon>
    </lineage>
</organism>
<dbReference type="EMBL" id="NHYE01005418">
    <property type="protein sequence ID" value="PPQ73203.1"/>
    <property type="molecule type" value="Genomic_DNA"/>
</dbReference>
<evidence type="ECO:0000313" key="1">
    <source>
        <dbReference type="EMBL" id="PPQ73203.1"/>
    </source>
</evidence>
<protein>
    <submittedName>
        <fullName evidence="1">Uncharacterized protein</fullName>
    </submittedName>
</protein>
<reference evidence="1 2" key="1">
    <citation type="journal article" date="2018" name="Evol. Lett.">
        <title>Horizontal gene cluster transfer increased hallucinogenic mushroom diversity.</title>
        <authorList>
            <person name="Reynolds H.T."/>
            <person name="Vijayakumar V."/>
            <person name="Gluck-Thaler E."/>
            <person name="Korotkin H.B."/>
            <person name="Matheny P.B."/>
            <person name="Slot J.C."/>
        </authorList>
    </citation>
    <scope>NUCLEOTIDE SEQUENCE [LARGE SCALE GENOMIC DNA]</scope>
    <source>
        <strain evidence="1 2">SRW20</strain>
    </source>
</reference>